<feature type="chain" id="PRO_5045720685" evidence="1">
    <location>
        <begin position="18"/>
        <end position="211"/>
    </location>
</feature>
<feature type="signal peptide" evidence="1">
    <location>
        <begin position="1"/>
        <end position="17"/>
    </location>
</feature>
<gene>
    <name evidence="2" type="ORF">LZL92_05940</name>
</gene>
<evidence type="ECO:0000313" key="3">
    <source>
        <dbReference type="Proteomes" id="UP001206331"/>
    </source>
</evidence>
<evidence type="ECO:0000313" key="2">
    <source>
        <dbReference type="EMBL" id="MCQ9629826.1"/>
    </source>
</evidence>
<keyword evidence="3" id="KW-1185">Reference proteome</keyword>
<organism evidence="2 3">
    <name type="scientific">Actinobacillus suis</name>
    <dbReference type="NCBI Taxonomy" id="716"/>
    <lineage>
        <taxon>Bacteria</taxon>
        <taxon>Pseudomonadati</taxon>
        <taxon>Pseudomonadota</taxon>
        <taxon>Gammaproteobacteria</taxon>
        <taxon>Pasteurellales</taxon>
        <taxon>Pasteurellaceae</taxon>
        <taxon>Actinobacillus</taxon>
    </lineage>
</organism>
<sequence>MKKLLVALLCVPSLSLAQETGESCSKIEDGAKRLECYDSVFLKLPSQEDKELQQKLNEGLAKLEAERISWKYREAKDEMRNKTSYFASKSSNNALELSFPYQGGSNLILTLRKHSEYGNDVMFSISKGQFSCRIDGCNISVKFDDGNIEKYEVSESESGSNDVLFISGNKNMKKFMDKLKNAKKMVVETPIYDHGRAQFTFDTQGLEWKHF</sequence>
<dbReference type="RefSeq" id="WP_005613569.1">
    <property type="nucleotide sequence ID" value="NZ_CP090556.1"/>
</dbReference>
<protein>
    <submittedName>
        <fullName evidence="2">Uncharacterized protein</fullName>
    </submittedName>
</protein>
<keyword evidence="1" id="KW-0732">Signal</keyword>
<proteinExistence type="predicted"/>
<dbReference type="EMBL" id="JAJUPA010000005">
    <property type="protein sequence ID" value="MCQ9629826.1"/>
    <property type="molecule type" value="Genomic_DNA"/>
</dbReference>
<dbReference type="Proteomes" id="UP001206331">
    <property type="component" value="Unassembled WGS sequence"/>
</dbReference>
<comment type="caution">
    <text evidence="2">The sequence shown here is derived from an EMBL/GenBank/DDBJ whole genome shotgun (WGS) entry which is preliminary data.</text>
</comment>
<accession>A0ABT1WTX2</accession>
<reference evidence="2 3" key="1">
    <citation type="submission" date="2021-12" db="EMBL/GenBank/DDBJ databases">
        <title>Identification and characterization of A. suis stains in western Canada.</title>
        <authorList>
            <person name="Kulathunga D.G.R.S."/>
            <person name="De Oliveira Costa M."/>
        </authorList>
    </citation>
    <scope>NUCLEOTIDE SEQUENCE [LARGE SCALE GENOMIC DNA]</scope>
    <source>
        <strain evidence="2 3">18_292</strain>
    </source>
</reference>
<name>A0ABT1WTX2_ACTSU</name>
<evidence type="ECO:0000256" key="1">
    <source>
        <dbReference type="SAM" id="SignalP"/>
    </source>
</evidence>